<accession>A0A4R9BIU6</accession>
<keyword evidence="3 5" id="KW-1133">Transmembrane helix</keyword>
<gene>
    <name evidence="7" type="ORF">E3T61_18335</name>
</gene>
<proteinExistence type="predicted"/>
<dbReference type="NCBIfam" id="TIGR04033">
    <property type="entry name" value="export_SdpB"/>
    <property type="match status" value="1"/>
</dbReference>
<dbReference type="OrthoDB" id="128729at2"/>
<evidence type="ECO:0000256" key="3">
    <source>
        <dbReference type="ARBA" id="ARBA00022989"/>
    </source>
</evidence>
<dbReference type="AlphaFoldDB" id="A0A4R9BIU6"/>
<dbReference type="InterPro" id="IPR052964">
    <property type="entry name" value="Sporulation_signal_mat"/>
</dbReference>
<keyword evidence="4 5" id="KW-0472">Membrane</keyword>
<dbReference type="EMBL" id="SOHM01000037">
    <property type="protein sequence ID" value="TFD85084.1"/>
    <property type="molecule type" value="Genomic_DNA"/>
</dbReference>
<evidence type="ECO:0000256" key="5">
    <source>
        <dbReference type="SAM" id="Phobius"/>
    </source>
</evidence>
<comment type="subcellular location">
    <subcellularLocation>
        <location evidence="1">Endomembrane system</location>
        <topology evidence="1">Multi-pass membrane protein</topology>
    </subcellularLocation>
</comment>
<dbReference type="PANTHER" id="PTHR39535">
    <property type="entry name" value="SPORULATION-DELAYING PROTEIN SDPB"/>
    <property type="match status" value="1"/>
</dbReference>
<feature type="domain" description="HTTM-like" evidence="6">
    <location>
        <begin position="14"/>
        <end position="287"/>
    </location>
</feature>
<dbReference type="SMART" id="SM00752">
    <property type="entry name" value="HTTM"/>
    <property type="match status" value="1"/>
</dbReference>
<evidence type="ECO:0000256" key="2">
    <source>
        <dbReference type="ARBA" id="ARBA00022692"/>
    </source>
</evidence>
<dbReference type="InterPro" id="IPR011020">
    <property type="entry name" value="HTTM-like"/>
</dbReference>
<name>A0A4R9BIU6_9MICO</name>
<dbReference type="PANTHER" id="PTHR39535:SF2">
    <property type="entry name" value="HTTM DOMAIN-CONTAINING PROTEIN"/>
    <property type="match status" value="1"/>
</dbReference>
<organism evidence="7 8">
    <name type="scientific">Cryobacterium lactosi</name>
    <dbReference type="NCBI Taxonomy" id="1259202"/>
    <lineage>
        <taxon>Bacteria</taxon>
        <taxon>Bacillati</taxon>
        <taxon>Actinomycetota</taxon>
        <taxon>Actinomycetes</taxon>
        <taxon>Micrococcales</taxon>
        <taxon>Microbacteriaceae</taxon>
        <taxon>Cryobacterium</taxon>
    </lineage>
</organism>
<evidence type="ECO:0000256" key="4">
    <source>
        <dbReference type="ARBA" id="ARBA00023136"/>
    </source>
</evidence>
<dbReference type="InterPro" id="IPR023894">
    <property type="entry name" value="Sporulation_SdpB"/>
</dbReference>
<feature type="transmembrane region" description="Helical" evidence="5">
    <location>
        <begin position="216"/>
        <end position="237"/>
    </location>
</feature>
<feature type="transmembrane region" description="Helical" evidence="5">
    <location>
        <begin position="249"/>
        <end position="269"/>
    </location>
</feature>
<keyword evidence="2 5" id="KW-0812">Transmembrane</keyword>
<dbReference type="Proteomes" id="UP000298468">
    <property type="component" value="Unassembled WGS sequence"/>
</dbReference>
<evidence type="ECO:0000313" key="8">
    <source>
        <dbReference type="Proteomes" id="UP000298468"/>
    </source>
</evidence>
<evidence type="ECO:0000313" key="7">
    <source>
        <dbReference type="EMBL" id="TFD85084.1"/>
    </source>
</evidence>
<sequence length="319" mass="34873">MLEKFSSFVYAWSSRPVWTGNLGLARTLIALSGLGTQVFSSVNTLIRPAAGAPDMFCAGPASMSIWCLTPAAGHGWARLACILILAVAASGWRPRYTALPMWWVLVGNQASLTVIDGGDQIISVLAFLLIPLSLIDSRVWHWKTAPAEAGAKHPKTMVLAHISIVVLQVQVAFVYINSCLAKLGVPEWLDGTALYYWLRDPMFGPSGSFREATDLLMVHAIPVAAVTWGTLLLEFFLGISIFIPRKYRLVLLPLGVAFHLGIAVLMGLWSFAFAMWGGLILLLWPEGNLLELVKKLARTALRQRRLGSSSPALTERAHK</sequence>
<keyword evidence="8" id="KW-1185">Reference proteome</keyword>
<comment type="caution">
    <text evidence="7">The sequence shown here is derived from an EMBL/GenBank/DDBJ whole genome shotgun (WGS) entry which is preliminary data.</text>
</comment>
<evidence type="ECO:0000256" key="1">
    <source>
        <dbReference type="ARBA" id="ARBA00004127"/>
    </source>
</evidence>
<protein>
    <recommendedName>
        <fullName evidence="6">HTTM-like domain-containing protein</fullName>
    </recommendedName>
</protein>
<dbReference type="RefSeq" id="WP_134642293.1">
    <property type="nucleotide sequence ID" value="NZ_SOHM01000037.1"/>
</dbReference>
<dbReference type="GO" id="GO:0012505">
    <property type="term" value="C:endomembrane system"/>
    <property type="evidence" value="ECO:0007669"/>
    <property type="project" value="UniProtKB-SubCell"/>
</dbReference>
<evidence type="ECO:0000259" key="6">
    <source>
        <dbReference type="SMART" id="SM00752"/>
    </source>
</evidence>
<reference evidence="7 8" key="1">
    <citation type="submission" date="2019-03" db="EMBL/GenBank/DDBJ databases">
        <title>Genomics of glacier-inhabiting Cryobacterium strains.</title>
        <authorList>
            <person name="Liu Q."/>
            <person name="Xin Y.-H."/>
        </authorList>
    </citation>
    <scope>NUCLEOTIDE SEQUENCE [LARGE SCALE GENOMIC DNA]</scope>
    <source>
        <strain evidence="7 8">Sr59</strain>
    </source>
</reference>